<organism evidence="2 3">
    <name type="scientific">Kribbella deserti</name>
    <dbReference type="NCBI Taxonomy" id="1926257"/>
    <lineage>
        <taxon>Bacteria</taxon>
        <taxon>Bacillati</taxon>
        <taxon>Actinomycetota</taxon>
        <taxon>Actinomycetes</taxon>
        <taxon>Propionibacteriales</taxon>
        <taxon>Kribbellaceae</taxon>
        <taxon>Kribbella</taxon>
    </lineage>
</organism>
<dbReference type="EC" id="2.3.-.-" evidence="2"/>
<dbReference type="GO" id="GO:0016746">
    <property type="term" value="F:acyltransferase activity"/>
    <property type="evidence" value="ECO:0007669"/>
    <property type="project" value="UniProtKB-KW"/>
</dbReference>
<keyword evidence="3" id="KW-1185">Reference proteome</keyword>
<dbReference type="Proteomes" id="UP001589890">
    <property type="component" value="Unassembled WGS sequence"/>
</dbReference>
<dbReference type="RefSeq" id="WP_380043971.1">
    <property type="nucleotide sequence ID" value="NZ_JBHLTC010000005.1"/>
</dbReference>
<dbReference type="SUPFAM" id="SSF55729">
    <property type="entry name" value="Acyl-CoA N-acyltransferases (Nat)"/>
    <property type="match status" value="1"/>
</dbReference>
<dbReference type="InterPro" id="IPR000182">
    <property type="entry name" value="GNAT_dom"/>
</dbReference>
<dbReference type="PROSITE" id="PS51186">
    <property type="entry name" value="GNAT"/>
    <property type="match status" value="1"/>
</dbReference>
<dbReference type="Pfam" id="PF00583">
    <property type="entry name" value="Acetyltransf_1"/>
    <property type="match status" value="1"/>
</dbReference>
<accession>A0ABV6QI17</accession>
<evidence type="ECO:0000259" key="1">
    <source>
        <dbReference type="PROSITE" id="PS51186"/>
    </source>
</evidence>
<evidence type="ECO:0000313" key="3">
    <source>
        <dbReference type="Proteomes" id="UP001589890"/>
    </source>
</evidence>
<name>A0ABV6QI17_9ACTN</name>
<protein>
    <submittedName>
        <fullName evidence="2">GNAT family N-acetyltransferase</fullName>
        <ecNumber evidence="2">2.3.-.-</ecNumber>
    </submittedName>
</protein>
<keyword evidence="2" id="KW-0012">Acyltransferase</keyword>
<keyword evidence="2" id="KW-0808">Transferase</keyword>
<proteinExistence type="predicted"/>
<comment type="caution">
    <text evidence="2">The sequence shown here is derived from an EMBL/GenBank/DDBJ whole genome shotgun (WGS) entry which is preliminary data.</text>
</comment>
<sequence length="205" mass="22145">MSTDILIRAADPAELPAVYELMVTGFADVFGPAFGGRPADVQRDVLVRLRQCRPEPATGLVVAIRDGKVVGATEWRTTELAGAGLLPRLLVLTRLGPVGLLRFAIRTRPIGRPPLRTGEAQLPGTVVAPGNQGLGIGRSLLAYSLEVTERAGVRIWRDLVAEENLASRAMLTALGFREVARFGPSWWQRRLGASASLVMERRAEG</sequence>
<dbReference type="InterPro" id="IPR016181">
    <property type="entry name" value="Acyl_CoA_acyltransferase"/>
</dbReference>
<feature type="domain" description="N-acetyltransferase" evidence="1">
    <location>
        <begin position="5"/>
        <end position="204"/>
    </location>
</feature>
<evidence type="ECO:0000313" key="2">
    <source>
        <dbReference type="EMBL" id="MFC0623272.1"/>
    </source>
</evidence>
<reference evidence="2 3" key="1">
    <citation type="submission" date="2024-09" db="EMBL/GenBank/DDBJ databases">
        <authorList>
            <person name="Sun Q."/>
            <person name="Mori K."/>
        </authorList>
    </citation>
    <scope>NUCLEOTIDE SEQUENCE [LARGE SCALE GENOMIC DNA]</scope>
    <source>
        <strain evidence="2 3">CGMCC 1.15906</strain>
    </source>
</reference>
<gene>
    <name evidence="2" type="ORF">ACFFGN_04315</name>
</gene>
<dbReference type="EMBL" id="JBHLTC010000005">
    <property type="protein sequence ID" value="MFC0623272.1"/>
    <property type="molecule type" value="Genomic_DNA"/>
</dbReference>
<dbReference type="Gene3D" id="3.40.630.30">
    <property type="match status" value="1"/>
</dbReference>